<name>A0ABP7BBM0_9ACTN</name>
<sequence length="358" mass="39243">MRDMLPTPIGMTNVSAVESRLANGVPFGSYQHISSNLSAIYAELLALVATRSSAAAKLLQELEHVDHGCREVVFRDSLVRRTIEDGVCGIVQGADAIDSTTLDKLLLATAEKSVTTRRPLLNETADIIPFGPQDHFSWHAWTDDHPATPAGRRFQQEVLKRLPGFRIEVPSADQIGMLDEGARLGLRIVPDLVRSAMSHAFMVVVGEFTGGEHHFKALTTPGLPGVIILSPNAFSGAFDMAETLLHESLHLKFLDIDYVSPLFTPGFRSAGSPRVTPVWHQDRPGYGNWPIDRVLTSMHVYLTLAVFLENAGSERAAQCRTRSAWLFENVQCHLGLLTPAGREFVASIGEMLAVLSDR</sequence>
<keyword evidence="2" id="KW-1185">Reference proteome</keyword>
<proteinExistence type="predicted"/>
<protein>
    <recommendedName>
        <fullName evidence="3">HEXXH motif-containing protein</fullName>
    </recommendedName>
</protein>
<evidence type="ECO:0000313" key="1">
    <source>
        <dbReference type="EMBL" id="GAA3654426.1"/>
    </source>
</evidence>
<dbReference type="InterPro" id="IPR026337">
    <property type="entry name" value="AKG_HExxH"/>
</dbReference>
<accession>A0ABP7BBM0</accession>
<dbReference type="Proteomes" id="UP001500902">
    <property type="component" value="Unassembled WGS sequence"/>
</dbReference>
<evidence type="ECO:0000313" key="2">
    <source>
        <dbReference type="Proteomes" id="UP001500902"/>
    </source>
</evidence>
<evidence type="ECO:0008006" key="3">
    <source>
        <dbReference type="Google" id="ProtNLM"/>
    </source>
</evidence>
<reference evidence="2" key="1">
    <citation type="journal article" date="2019" name="Int. J. Syst. Evol. Microbiol.">
        <title>The Global Catalogue of Microorganisms (GCM) 10K type strain sequencing project: providing services to taxonomists for standard genome sequencing and annotation.</title>
        <authorList>
            <consortium name="The Broad Institute Genomics Platform"/>
            <consortium name="The Broad Institute Genome Sequencing Center for Infectious Disease"/>
            <person name="Wu L."/>
            <person name="Ma J."/>
        </authorList>
    </citation>
    <scope>NUCLEOTIDE SEQUENCE [LARGE SCALE GENOMIC DNA]</scope>
    <source>
        <strain evidence="2">JCM 16904</strain>
    </source>
</reference>
<dbReference type="NCBIfam" id="TIGR04267">
    <property type="entry name" value="mod_HExxH"/>
    <property type="match status" value="1"/>
</dbReference>
<dbReference type="EMBL" id="BAAAZP010000027">
    <property type="protein sequence ID" value="GAA3654426.1"/>
    <property type="molecule type" value="Genomic_DNA"/>
</dbReference>
<gene>
    <name evidence="1" type="ORF">GCM10022224_016700</name>
</gene>
<comment type="caution">
    <text evidence="1">The sequence shown here is derived from an EMBL/GenBank/DDBJ whole genome shotgun (WGS) entry which is preliminary data.</text>
</comment>
<organism evidence="1 2">
    <name type="scientific">Nonomuraea antimicrobica</name>
    <dbReference type="NCBI Taxonomy" id="561173"/>
    <lineage>
        <taxon>Bacteria</taxon>
        <taxon>Bacillati</taxon>
        <taxon>Actinomycetota</taxon>
        <taxon>Actinomycetes</taxon>
        <taxon>Streptosporangiales</taxon>
        <taxon>Streptosporangiaceae</taxon>
        <taxon>Nonomuraea</taxon>
    </lineage>
</organism>